<dbReference type="InterPro" id="IPR023166">
    <property type="entry name" value="BaiN-like_dom_sf"/>
</dbReference>
<dbReference type="EMBL" id="CP002083">
    <property type="protein sequence ID" value="ADJ22863.1"/>
    <property type="molecule type" value="Genomic_DNA"/>
</dbReference>
<dbReference type="InterPro" id="IPR022460">
    <property type="entry name" value="Flavoprotein_PP4765"/>
</dbReference>
<dbReference type="Proteomes" id="UP000002033">
    <property type="component" value="Chromosome"/>
</dbReference>
<proteinExistence type="predicted"/>
<dbReference type="InterPro" id="IPR055178">
    <property type="entry name" value="RsdA/BaiN/AoA(So)-like_dom"/>
</dbReference>
<dbReference type="NCBIfam" id="TIGR00275">
    <property type="entry name" value="aminoacetone oxidase family FAD-binding enzyme"/>
    <property type="match status" value="1"/>
</dbReference>
<keyword evidence="2" id="KW-0285">Flavoprotein</keyword>
<dbReference type="Gene3D" id="2.40.30.10">
    <property type="entry name" value="Translation factors"/>
    <property type="match status" value="1"/>
</dbReference>
<evidence type="ECO:0000259" key="4">
    <source>
        <dbReference type="Pfam" id="PF03486"/>
    </source>
</evidence>
<dbReference type="Gene3D" id="3.50.50.60">
    <property type="entry name" value="FAD/NAD(P)-binding domain"/>
    <property type="match status" value="1"/>
</dbReference>
<evidence type="ECO:0000256" key="1">
    <source>
        <dbReference type="ARBA" id="ARBA00001974"/>
    </source>
</evidence>
<dbReference type="KEGG" id="hdn:Hden_1049"/>
<name>D8JV47_HYPDA</name>
<dbReference type="AlphaFoldDB" id="D8JV47"/>
<dbReference type="RefSeq" id="WP_013215078.1">
    <property type="nucleotide sequence ID" value="NC_014313.1"/>
</dbReference>
<dbReference type="OrthoDB" id="5288829at2"/>
<evidence type="ECO:0000259" key="5">
    <source>
        <dbReference type="Pfam" id="PF22780"/>
    </source>
</evidence>
<evidence type="ECO:0000256" key="3">
    <source>
        <dbReference type="ARBA" id="ARBA00022827"/>
    </source>
</evidence>
<comment type="cofactor">
    <cofactor evidence="1">
        <name>FAD</name>
        <dbReference type="ChEBI" id="CHEBI:57692"/>
    </cofactor>
</comment>
<evidence type="ECO:0000313" key="7">
    <source>
        <dbReference type="Proteomes" id="UP000002033"/>
    </source>
</evidence>
<dbReference type="PANTHER" id="PTHR42887">
    <property type="entry name" value="OS12G0638800 PROTEIN"/>
    <property type="match status" value="1"/>
</dbReference>
<accession>D8JV47</accession>
<dbReference type="PANTHER" id="PTHR42887:SF1">
    <property type="entry name" value="BLR3961 PROTEIN"/>
    <property type="match status" value="1"/>
</dbReference>
<dbReference type="NCBIfam" id="TIGR03862">
    <property type="entry name" value="flavo_PP4765"/>
    <property type="match status" value="1"/>
</dbReference>
<dbReference type="HOGENOM" id="CLU_025174_1_0_5"/>
<evidence type="ECO:0000313" key="6">
    <source>
        <dbReference type="EMBL" id="ADJ22863.1"/>
    </source>
</evidence>
<dbReference type="SUPFAM" id="SSF160996">
    <property type="entry name" value="HI0933 insert domain-like"/>
    <property type="match status" value="1"/>
</dbReference>
<dbReference type="InterPro" id="IPR004792">
    <property type="entry name" value="BaiN-like"/>
</dbReference>
<reference evidence="7" key="1">
    <citation type="journal article" date="2011" name="J. Bacteriol.">
        <title>Genome sequences of eight morphologically diverse alphaproteobacteria.</title>
        <authorList>
            <consortium name="US DOE Joint Genome Institute"/>
            <person name="Brown P.J."/>
            <person name="Kysela D.T."/>
            <person name="Buechlein A."/>
            <person name="Hemmerich C."/>
            <person name="Brun Y.V."/>
        </authorList>
    </citation>
    <scope>NUCLEOTIDE SEQUENCE [LARGE SCALE GENOMIC DNA]</scope>
    <source>
        <strain evidence="7">ATCC 51888 / DSM 1869 / NCIB 11706 / TK 0415</strain>
    </source>
</reference>
<organism evidence="6 7">
    <name type="scientific">Hyphomicrobium denitrificans (strain ATCC 51888 / DSM 1869 / NCIMB 11706 / TK 0415)</name>
    <dbReference type="NCBI Taxonomy" id="582899"/>
    <lineage>
        <taxon>Bacteria</taxon>
        <taxon>Pseudomonadati</taxon>
        <taxon>Pseudomonadota</taxon>
        <taxon>Alphaproteobacteria</taxon>
        <taxon>Hyphomicrobiales</taxon>
        <taxon>Hyphomicrobiaceae</taxon>
        <taxon>Hyphomicrobium</taxon>
    </lineage>
</organism>
<feature type="domain" description="RsdA/BaiN/AoA(So)-like insert" evidence="5">
    <location>
        <begin position="199"/>
        <end position="346"/>
    </location>
</feature>
<gene>
    <name evidence="6" type="ordered locus">Hden_1049</name>
</gene>
<dbReference type="eggNOG" id="COG2081">
    <property type="taxonomic scope" value="Bacteria"/>
</dbReference>
<keyword evidence="7" id="KW-1185">Reference proteome</keyword>
<evidence type="ECO:0000256" key="2">
    <source>
        <dbReference type="ARBA" id="ARBA00022630"/>
    </source>
</evidence>
<feature type="domain" description="RsdA/BaiN/AoA(So)-like Rossmann fold-like" evidence="4">
    <location>
        <begin position="10"/>
        <end position="398"/>
    </location>
</feature>
<dbReference type="PRINTS" id="PR00419">
    <property type="entry name" value="ADXRDTASE"/>
</dbReference>
<dbReference type="Gene3D" id="1.10.8.260">
    <property type="entry name" value="HI0933 insert domain-like"/>
    <property type="match status" value="1"/>
</dbReference>
<sequence length="408" mass="43372">MTVAPETSRKVAIVGAGPAGLFAADIIAARGHHVTIYERMASPARKFLLAGRGGLNLTHSENTAAFLDRYGDDARCVRAAVERFPPEKLIAWANGLGAETFVGSSGRVFPRAMKASPLLRAWLRRLTGLGVTIKTRHRWTGFTPSGGLQFELADKSQIEVDADAVLLALGGASWPKLGSDGSWVEPFKQTGIDVTTLAPANCGVIVPWSDIFRTRFEGSALKRIALTIDGTTRRGEAIVTRDGLEGGAVYALGPYIRAALGRDRTATLLVDLKPDMTHADLVARLARPRGKDTVTNFLRKAVHLDAAAAGLLREAGLPDGVDALATRIKAVPIQMTGLARIERAISTAGGVAWQSLTGGLMLSTRPGVFLAGEMLDWEAPTGGYLLQATFATSAVAANGLLDWLRTQD</sequence>
<dbReference type="InterPro" id="IPR036188">
    <property type="entry name" value="FAD/NAD-bd_sf"/>
</dbReference>
<dbReference type="Pfam" id="PF03486">
    <property type="entry name" value="HI0933_like"/>
    <property type="match status" value="1"/>
</dbReference>
<dbReference type="InterPro" id="IPR057661">
    <property type="entry name" value="RsdA/BaiN/AoA(So)_Rossmann"/>
</dbReference>
<protein>
    <submittedName>
        <fullName evidence="6">HI0933 family protein</fullName>
    </submittedName>
</protein>
<dbReference type="SUPFAM" id="SSF51905">
    <property type="entry name" value="FAD/NAD(P)-binding domain"/>
    <property type="match status" value="1"/>
</dbReference>
<dbReference type="Pfam" id="PF22780">
    <property type="entry name" value="HI0933_like_1st"/>
    <property type="match status" value="1"/>
</dbReference>
<keyword evidence="3" id="KW-0274">FAD</keyword>
<dbReference type="STRING" id="582899.Hden_1049"/>